<dbReference type="GO" id="GO:0016887">
    <property type="term" value="F:ATP hydrolysis activity"/>
    <property type="evidence" value="ECO:0007669"/>
    <property type="project" value="InterPro"/>
</dbReference>
<evidence type="ECO:0000256" key="3">
    <source>
        <dbReference type="ARBA" id="ARBA00022840"/>
    </source>
</evidence>
<dbReference type="PANTHER" id="PTHR23077:SF171">
    <property type="entry name" value="NUCLEAR VALOSIN-CONTAINING PROTEIN-LIKE"/>
    <property type="match status" value="1"/>
</dbReference>
<evidence type="ECO:0000256" key="2">
    <source>
        <dbReference type="ARBA" id="ARBA00022741"/>
    </source>
</evidence>
<dbReference type="PROSITE" id="PS00674">
    <property type="entry name" value="AAA"/>
    <property type="match status" value="1"/>
</dbReference>
<dbReference type="SUPFAM" id="SSF52540">
    <property type="entry name" value="P-loop containing nucleoside triphosphate hydrolases"/>
    <property type="match status" value="2"/>
</dbReference>
<evidence type="ECO:0000313" key="6">
    <source>
        <dbReference type="EMBL" id="KAG0253172.1"/>
    </source>
</evidence>
<keyword evidence="3 4" id="KW-0067">ATP-binding</keyword>
<evidence type="ECO:0000256" key="4">
    <source>
        <dbReference type="RuleBase" id="RU003651"/>
    </source>
</evidence>
<dbReference type="InterPro" id="IPR003960">
    <property type="entry name" value="ATPase_AAA_CS"/>
</dbReference>
<sequence length="614" mass="68004">MVQTVYSAEGVLLEEAGRVDLDSTVIEVLSPPAASVDRLHLHGMQQAEDLCKFIVDSFQHVEAYTRLNIPNNRAAIITGVAGSGKYTLASLACQKAQVRIQELSLAKALTEKEILESDQAAALSHIRVVFDRALLSAPCAVLIRDMDVLAKDRGVEGQLQTTAVSIICKELERIRLARDVVVIALSRNRNNLPEAFKRTELFQHEVQIPIPIRSQRKEILKTYMSFDNESEEDMLSRVAQMTSGYVAKDLRNLCRSAKLHALRRPATVEAAEDSNGGAGSSSSSSTPAKAVVVTWEDYAYALSASRPSQQVEFDSMVRRHEWNAVGGYEDIKKRLYQAVHWPITHPDTFKRMGVKPPMGLLLYGPSGCGKTMLVQALATKSNLNFIPIKGPEIFSKYLGETEATLRRLFAMARQIAPCILFFDEMDAIGAKRGWNGDGGGGASSGIQERVLSTLLNEMDGVEERTGVFVIGCTNQPQAMDDALLRPGRLDQLVYVGYPDRRSRRGVIDAITQKIPLLHADDDQRDELAKLAVGFSPADLSALFREAATRTLRRDMEAQTVEVDTVKDVIRTMAPNVQLRVKTAFHRLSEPKDADPDLDVLVPDLFTRFQQERAQ</sequence>
<dbReference type="Pfam" id="PF17862">
    <property type="entry name" value="AAA_lid_3"/>
    <property type="match status" value="2"/>
</dbReference>
<dbReference type="FunFam" id="3.40.50.300:FF:000661">
    <property type="entry name" value="calmodulin-interacting protein 111 isoform X1"/>
    <property type="match status" value="1"/>
</dbReference>
<dbReference type="InterPro" id="IPR003959">
    <property type="entry name" value="ATPase_AAA_core"/>
</dbReference>
<dbReference type="GO" id="GO:0005524">
    <property type="term" value="F:ATP binding"/>
    <property type="evidence" value="ECO:0007669"/>
    <property type="project" value="UniProtKB-KW"/>
</dbReference>
<comment type="caution">
    <text evidence="6">The sequence shown here is derived from an EMBL/GenBank/DDBJ whole genome shotgun (WGS) entry which is preliminary data.</text>
</comment>
<name>A0A9P6PW11_9FUNG</name>
<evidence type="ECO:0000313" key="7">
    <source>
        <dbReference type="Proteomes" id="UP000807716"/>
    </source>
</evidence>
<reference evidence="6" key="1">
    <citation type="journal article" date="2020" name="Fungal Divers.">
        <title>Resolving the Mortierellaceae phylogeny through synthesis of multi-gene phylogenetics and phylogenomics.</title>
        <authorList>
            <person name="Vandepol N."/>
            <person name="Liber J."/>
            <person name="Desiro A."/>
            <person name="Na H."/>
            <person name="Kennedy M."/>
            <person name="Barry K."/>
            <person name="Grigoriev I.V."/>
            <person name="Miller A.N."/>
            <person name="O'Donnell K."/>
            <person name="Stajich J.E."/>
            <person name="Bonito G."/>
        </authorList>
    </citation>
    <scope>NUCLEOTIDE SEQUENCE</scope>
    <source>
        <strain evidence="6">BC1065</strain>
    </source>
</reference>
<organism evidence="6 7">
    <name type="scientific">Actinomortierella ambigua</name>
    <dbReference type="NCBI Taxonomy" id="1343610"/>
    <lineage>
        <taxon>Eukaryota</taxon>
        <taxon>Fungi</taxon>
        <taxon>Fungi incertae sedis</taxon>
        <taxon>Mucoromycota</taxon>
        <taxon>Mortierellomycotina</taxon>
        <taxon>Mortierellomycetes</taxon>
        <taxon>Mortierellales</taxon>
        <taxon>Mortierellaceae</taxon>
        <taxon>Actinomortierella</taxon>
    </lineage>
</organism>
<evidence type="ECO:0000256" key="1">
    <source>
        <dbReference type="ARBA" id="ARBA00006914"/>
    </source>
</evidence>
<keyword evidence="7" id="KW-1185">Reference proteome</keyword>
<dbReference type="InterPro" id="IPR050168">
    <property type="entry name" value="AAA_ATPase_domain"/>
</dbReference>
<keyword evidence="2 4" id="KW-0547">Nucleotide-binding</keyword>
<protein>
    <recommendedName>
        <fullName evidence="5">AAA+ ATPase domain-containing protein</fullName>
    </recommendedName>
</protein>
<dbReference type="Gene3D" id="1.10.8.60">
    <property type="match status" value="2"/>
</dbReference>
<proteinExistence type="inferred from homology"/>
<dbReference type="PANTHER" id="PTHR23077">
    <property type="entry name" value="AAA-FAMILY ATPASE"/>
    <property type="match status" value="1"/>
</dbReference>
<dbReference type="SMART" id="SM00382">
    <property type="entry name" value="AAA"/>
    <property type="match status" value="2"/>
</dbReference>
<feature type="domain" description="AAA+ ATPase" evidence="5">
    <location>
        <begin position="356"/>
        <end position="499"/>
    </location>
</feature>
<comment type="similarity">
    <text evidence="1 4">Belongs to the AAA ATPase family.</text>
</comment>
<dbReference type="Proteomes" id="UP000807716">
    <property type="component" value="Unassembled WGS sequence"/>
</dbReference>
<evidence type="ECO:0000259" key="5">
    <source>
        <dbReference type="SMART" id="SM00382"/>
    </source>
</evidence>
<dbReference type="EMBL" id="JAAAJB010000603">
    <property type="protein sequence ID" value="KAG0253172.1"/>
    <property type="molecule type" value="Genomic_DNA"/>
</dbReference>
<dbReference type="OrthoDB" id="5421at2759"/>
<accession>A0A9P6PW11</accession>
<feature type="domain" description="AAA+ ATPase" evidence="5">
    <location>
        <begin position="71"/>
        <end position="213"/>
    </location>
</feature>
<dbReference type="InterPro" id="IPR041569">
    <property type="entry name" value="AAA_lid_3"/>
</dbReference>
<gene>
    <name evidence="6" type="ORF">DFQ27_007623</name>
</gene>
<dbReference type="Pfam" id="PF00004">
    <property type="entry name" value="AAA"/>
    <property type="match status" value="2"/>
</dbReference>
<dbReference type="Gene3D" id="3.40.50.300">
    <property type="entry name" value="P-loop containing nucleotide triphosphate hydrolases"/>
    <property type="match status" value="2"/>
</dbReference>
<dbReference type="InterPro" id="IPR003593">
    <property type="entry name" value="AAA+_ATPase"/>
</dbReference>
<dbReference type="InterPro" id="IPR027417">
    <property type="entry name" value="P-loop_NTPase"/>
</dbReference>
<dbReference type="AlphaFoldDB" id="A0A9P6PW11"/>